<evidence type="ECO:0000259" key="4">
    <source>
        <dbReference type="Pfam" id="PF02747"/>
    </source>
</evidence>
<dbReference type="Pfam" id="PF00705">
    <property type="entry name" value="PCNA_N"/>
    <property type="match status" value="1"/>
</dbReference>
<dbReference type="InterPro" id="IPR022649">
    <property type="entry name" value="Pr_cel_nuc_antig_C"/>
</dbReference>
<dbReference type="GO" id="GO:0003677">
    <property type="term" value="F:DNA binding"/>
    <property type="evidence" value="ECO:0007669"/>
    <property type="project" value="UniProtKB-KW"/>
</dbReference>
<comment type="similarity">
    <text evidence="1">Belongs to the PCNA family.</text>
</comment>
<dbReference type="InterPro" id="IPR022648">
    <property type="entry name" value="Pr_cel_nuc_antig_N"/>
</dbReference>
<name>A0A6C0EG85_9ZZZZ</name>
<dbReference type="GO" id="GO:0030337">
    <property type="term" value="F:DNA polymerase processivity factor activity"/>
    <property type="evidence" value="ECO:0007669"/>
    <property type="project" value="InterPro"/>
</dbReference>
<dbReference type="InterPro" id="IPR046938">
    <property type="entry name" value="DNA_clamp_sf"/>
</dbReference>
<feature type="domain" description="Proliferating cell nuclear antigen PCNA N-terminal" evidence="3">
    <location>
        <begin position="10"/>
        <end position="127"/>
    </location>
</feature>
<keyword evidence="2" id="KW-0238">DNA-binding</keyword>
<dbReference type="NCBIfam" id="TIGR00590">
    <property type="entry name" value="pcna"/>
    <property type="match status" value="1"/>
</dbReference>
<dbReference type="SUPFAM" id="SSF55979">
    <property type="entry name" value="DNA clamp"/>
    <property type="match status" value="2"/>
</dbReference>
<protein>
    <recommendedName>
        <fullName evidence="6">Proliferating cell nuclear antigen PCNA N-terminal domain-containing protein</fullName>
    </recommendedName>
</protein>
<dbReference type="GO" id="GO:0006272">
    <property type="term" value="P:leading strand elongation"/>
    <property type="evidence" value="ECO:0007669"/>
    <property type="project" value="TreeGrafter"/>
</dbReference>
<dbReference type="EMBL" id="MN738852">
    <property type="protein sequence ID" value="QHT28134.1"/>
    <property type="molecule type" value="Genomic_DNA"/>
</dbReference>
<dbReference type="PRINTS" id="PR00339">
    <property type="entry name" value="PCNACYCLIN"/>
</dbReference>
<organism evidence="5">
    <name type="scientific">viral metagenome</name>
    <dbReference type="NCBI Taxonomy" id="1070528"/>
    <lineage>
        <taxon>unclassified sequences</taxon>
        <taxon>metagenomes</taxon>
        <taxon>organismal metagenomes</taxon>
    </lineage>
</organism>
<evidence type="ECO:0000256" key="2">
    <source>
        <dbReference type="ARBA" id="ARBA00023125"/>
    </source>
</evidence>
<dbReference type="PANTHER" id="PTHR11352">
    <property type="entry name" value="PROLIFERATING CELL NUCLEAR ANTIGEN"/>
    <property type="match status" value="1"/>
</dbReference>
<dbReference type="AlphaFoldDB" id="A0A6C0EG85"/>
<reference evidence="5" key="1">
    <citation type="journal article" date="2020" name="Nature">
        <title>Giant virus diversity and host interactions through global metagenomics.</title>
        <authorList>
            <person name="Schulz F."/>
            <person name="Roux S."/>
            <person name="Paez-Espino D."/>
            <person name="Jungbluth S."/>
            <person name="Walsh D.A."/>
            <person name="Denef V.J."/>
            <person name="McMahon K.D."/>
            <person name="Konstantinidis K.T."/>
            <person name="Eloe-Fadrosh E.A."/>
            <person name="Kyrpides N.C."/>
            <person name="Woyke T."/>
        </authorList>
    </citation>
    <scope>NUCLEOTIDE SEQUENCE</scope>
    <source>
        <strain evidence="5">GVMAG-M-3300001348-25</strain>
    </source>
</reference>
<evidence type="ECO:0008006" key="6">
    <source>
        <dbReference type="Google" id="ProtNLM"/>
    </source>
</evidence>
<dbReference type="GO" id="GO:0006275">
    <property type="term" value="P:regulation of DNA replication"/>
    <property type="evidence" value="ECO:0007669"/>
    <property type="project" value="InterPro"/>
</dbReference>
<evidence type="ECO:0000256" key="1">
    <source>
        <dbReference type="ARBA" id="ARBA00010462"/>
    </source>
</evidence>
<dbReference type="Gene3D" id="3.70.10.10">
    <property type="match status" value="1"/>
</dbReference>
<proteinExistence type="inferred from homology"/>
<sequence length="255" mass="29973">MKLVIEDVKKSECFQIIFQNIRTFSDKYCINFNTDHVYLQGMDDSHVAIFEVMLKKEWFKEYECETPFNIGIHGSIFSKMLATRDPIQHIVMNCENDNPDNMDLSFMHPSNSFDKHFQMPLIDYDSEMMVIPPCDYIVNMEIESKDWKKIVDQLSNFGDSIHFACKEDSVHLLSGDIEGKMDINILSDKIETYEVDEGCDMNAHFQLRYLQTMANFQKINKYVNIMMSEEIPCCCKFNLDQDNYVQFYLAPQIND</sequence>
<evidence type="ECO:0000259" key="3">
    <source>
        <dbReference type="Pfam" id="PF00705"/>
    </source>
</evidence>
<feature type="domain" description="Proliferating cell nuclear antigen PCNA C-terminal" evidence="4">
    <location>
        <begin position="131"/>
        <end position="251"/>
    </location>
</feature>
<dbReference type="Pfam" id="PF02747">
    <property type="entry name" value="PCNA_C"/>
    <property type="match status" value="1"/>
</dbReference>
<dbReference type="InterPro" id="IPR000730">
    <property type="entry name" value="Pr_cel_nuc_antig"/>
</dbReference>
<dbReference type="PANTHER" id="PTHR11352:SF0">
    <property type="entry name" value="PROLIFERATING CELL NUCLEAR ANTIGEN"/>
    <property type="match status" value="1"/>
</dbReference>
<accession>A0A6C0EG85</accession>
<evidence type="ECO:0000313" key="5">
    <source>
        <dbReference type="EMBL" id="QHT28134.1"/>
    </source>
</evidence>